<name>A0A292GQJ8_9HYPH</name>
<protein>
    <recommendedName>
        <fullName evidence="2">HTH merR-type domain-containing protein</fullName>
    </recommendedName>
</protein>
<evidence type="ECO:0008006" key="2">
    <source>
        <dbReference type="Google" id="ProtNLM"/>
    </source>
</evidence>
<accession>A0A292GQJ8</accession>
<organism evidence="1">
    <name type="scientific">Ochrobactrum sp. PW1</name>
    <dbReference type="NCBI Taxonomy" id="1882222"/>
    <lineage>
        <taxon>Bacteria</taxon>
        <taxon>Pseudomonadati</taxon>
        <taxon>Pseudomonadota</taxon>
        <taxon>Alphaproteobacteria</taxon>
        <taxon>Hyphomicrobiales</taxon>
        <taxon>Brucellaceae</taxon>
        <taxon>Brucella/Ochrobactrum group</taxon>
        <taxon>Ochrobactrum</taxon>
    </lineage>
</organism>
<proteinExistence type="predicted"/>
<evidence type="ECO:0000313" key="1">
    <source>
        <dbReference type="EMBL" id="BBA73537.1"/>
    </source>
</evidence>
<reference evidence="1" key="1">
    <citation type="submission" date="2016-07" db="EMBL/GenBank/DDBJ databases">
        <title>Genomics reveals synergistic degradation of pyrene by five bacteria in a mangrove sediment-derived bacterial consortium.</title>
        <authorList>
            <person name="Wanapaisan P."/>
            <person name="Vejarano F."/>
            <person name="Chakraborty J."/>
            <person name="Shintani M."/>
            <person name="Muangchinda C."/>
            <person name="Laothamteep N."/>
            <person name="Suzuki-Minakuchi C."/>
            <person name="Inoue K."/>
            <person name="Nojiri H."/>
            <person name="Pinyakong O."/>
        </authorList>
    </citation>
    <scope>NUCLEOTIDE SEQUENCE</scope>
    <source>
        <strain evidence="1">PW1</strain>
    </source>
</reference>
<sequence>MLYTQSQIRELLSISVDALRTWRDAIPALAAHKGHAPSFTPGDVVAMAIVAELVRDFGVRVGTVGSRFDQLFRECRGKSWLSLKTCVALIEADSIRLVDAGTPARPSPDASTLCVPCGPIVSRLQSALTATEADLAQGYLQFPPTAIGSQTERRGRRA</sequence>
<dbReference type="AlphaFoldDB" id="A0A292GQJ8"/>
<dbReference type="EMBL" id="LC171366">
    <property type="protein sequence ID" value="BBA73537.1"/>
    <property type="molecule type" value="Genomic_DNA"/>
</dbReference>